<dbReference type="AlphaFoldDB" id="A0A1B8G8P5"/>
<evidence type="ECO:0000256" key="1">
    <source>
        <dbReference type="SAM" id="SignalP"/>
    </source>
</evidence>
<dbReference type="InterPro" id="IPR003609">
    <property type="entry name" value="Pan_app"/>
</dbReference>
<organism evidence="3 4">
    <name type="scientific">Pseudogymnoascus verrucosus</name>
    <dbReference type="NCBI Taxonomy" id="342668"/>
    <lineage>
        <taxon>Eukaryota</taxon>
        <taxon>Fungi</taxon>
        <taxon>Dikarya</taxon>
        <taxon>Ascomycota</taxon>
        <taxon>Pezizomycotina</taxon>
        <taxon>Leotiomycetes</taxon>
        <taxon>Thelebolales</taxon>
        <taxon>Thelebolaceae</taxon>
        <taxon>Pseudogymnoascus</taxon>
    </lineage>
</organism>
<dbReference type="PROSITE" id="PS50948">
    <property type="entry name" value="PAN"/>
    <property type="match status" value="1"/>
</dbReference>
<evidence type="ECO:0000259" key="2">
    <source>
        <dbReference type="PROSITE" id="PS50948"/>
    </source>
</evidence>
<accession>A0A1B8G8P5</accession>
<proteinExistence type="predicted"/>
<name>A0A1B8G8P5_9PEZI</name>
<keyword evidence="1" id="KW-0732">Signal</keyword>
<sequence length="206" mass="22158">MRYTAPLALAFAASTALASPSNSLYVRDSNDNDNDNDHSQINIFKTANKRWDGAICKGKVTPATFPGLVTPSEDGGCVRYYQGIDMTGVVTTVNIYFPTVKSACDCIGLCIKNITTCTNWVFKHTFAPDNLDHGKRTCTLYSSPNLPTEVTLAYDLSGSVNFAELGANPQVGGPAPLTFTNPASTQQDMFGVSGFIAQDQNSNIYC</sequence>
<feature type="signal peptide" evidence="1">
    <location>
        <begin position="1"/>
        <end position="18"/>
    </location>
</feature>
<protein>
    <recommendedName>
        <fullName evidence="2">Apple domain-containing protein</fullName>
    </recommendedName>
</protein>
<evidence type="ECO:0000313" key="4">
    <source>
        <dbReference type="Proteomes" id="UP000091956"/>
    </source>
</evidence>
<evidence type="ECO:0000313" key="3">
    <source>
        <dbReference type="EMBL" id="OBT92209.1"/>
    </source>
</evidence>
<dbReference type="GeneID" id="28843368"/>
<dbReference type="OrthoDB" id="3899536at2759"/>
<gene>
    <name evidence="3" type="ORF">VE01_09982</name>
</gene>
<reference evidence="4" key="2">
    <citation type="journal article" date="2018" name="Nat. Commun.">
        <title>Extreme sensitivity to ultraviolet light in the fungal pathogen causing white-nose syndrome of bats.</title>
        <authorList>
            <person name="Palmer J.M."/>
            <person name="Drees K.P."/>
            <person name="Foster J.T."/>
            <person name="Lindner D.L."/>
        </authorList>
    </citation>
    <scope>NUCLEOTIDE SEQUENCE [LARGE SCALE GENOMIC DNA]</scope>
    <source>
        <strain evidence="4">UAMH 10579</strain>
    </source>
</reference>
<feature type="chain" id="PRO_5008608417" description="Apple domain-containing protein" evidence="1">
    <location>
        <begin position="19"/>
        <end position="206"/>
    </location>
</feature>
<dbReference type="Proteomes" id="UP000091956">
    <property type="component" value="Unassembled WGS sequence"/>
</dbReference>
<reference evidence="3 4" key="1">
    <citation type="submission" date="2016-03" db="EMBL/GenBank/DDBJ databases">
        <title>Comparative genomics of Pseudogymnoascus destructans, the fungus causing white-nose syndrome of bats.</title>
        <authorList>
            <person name="Palmer J.M."/>
            <person name="Drees K.P."/>
            <person name="Foster J.T."/>
            <person name="Lindner D.L."/>
        </authorList>
    </citation>
    <scope>NUCLEOTIDE SEQUENCE [LARGE SCALE GENOMIC DNA]</scope>
    <source>
        <strain evidence="3 4">UAMH 10579</strain>
    </source>
</reference>
<keyword evidence="4" id="KW-1185">Reference proteome</keyword>
<dbReference type="EMBL" id="KV460271">
    <property type="protein sequence ID" value="OBT92209.1"/>
    <property type="molecule type" value="Genomic_DNA"/>
</dbReference>
<dbReference type="RefSeq" id="XP_018125942.1">
    <property type="nucleotide sequence ID" value="XM_018279389.1"/>
</dbReference>
<feature type="domain" description="Apple" evidence="2">
    <location>
        <begin position="77"/>
        <end position="167"/>
    </location>
</feature>